<dbReference type="EMBL" id="QXGH01000023">
    <property type="protein sequence ID" value="RHW25542.1"/>
    <property type="molecule type" value="Genomic_DNA"/>
</dbReference>
<evidence type="ECO:0000313" key="1">
    <source>
        <dbReference type="EMBL" id="RHW25542.1"/>
    </source>
</evidence>
<dbReference type="Proteomes" id="UP000283644">
    <property type="component" value="Unassembled WGS sequence"/>
</dbReference>
<proteinExistence type="predicted"/>
<dbReference type="AlphaFoldDB" id="A0A417XYV2"/>
<accession>A0A417XYV2</accession>
<dbReference type="RefSeq" id="WP_118926781.1">
    <property type="nucleotide sequence ID" value="NZ_QXGH01000023.1"/>
</dbReference>
<comment type="caution">
    <text evidence="1">The sequence shown here is derived from an EMBL/GenBank/DDBJ whole genome shotgun (WGS) entry which is preliminary data.</text>
</comment>
<evidence type="ECO:0000313" key="2">
    <source>
        <dbReference type="Proteomes" id="UP000283644"/>
    </source>
</evidence>
<sequence>MDADRIRRDAALASTRADELEASATELIETARRMAEFEREASARETADLRVAALAGVSTESHHALDQLDQVAAGLNDAVVAAAARLSDILAALSGARESIPRLDREETPED</sequence>
<gene>
    <name evidence="1" type="ORF">D0Z08_18725</name>
</gene>
<name>A0A417XYV2_9ACTN</name>
<keyword evidence="2" id="KW-1185">Reference proteome</keyword>
<organism evidence="1 2">
    <name type="scientific">Nocardioides immobilis</name>
    <dbReference type="NCBI Taxonomy" id="2049295"/>
    <lineage>
        <taxon>Bacteria</taxon>
        <taxon>Bacillati</taxon>
        <taxon>Actinomycetota</taxon>
        <taxon>Actinomycetes</taxon>
        <taxon>Propionibacteriales</taxon>
        <taxon>Nocardioidaceae</taxon>
        <taxon>Nocardioides</taxon>
    </lineage>
</organism>
<protein>
    <submittedName>
        <fullName evidence="1">Uncharacterized protein</fullName>
    </submittedName>
</protein>
<reference evidence="1 2" key="1">
    <citation type="submission" date="2018-09" db="EMBL/GenBank/DDBJ databases">
        <title>Genome sequencing of Nocardioides immobilis CCTCC AB 2017083 for comparison to Nocardioides silvaticus.</title>
        <authorList>
            <person name="Li C."/>
            <person name="Wang G."/>
        </authorList>
    </citation>
    <scope>NUCLEOTIDE SEQUENCE [LARGE SCALE GENOMIC DNA]</scope>
    <source>
        <strain evidence="1 2">CCTCC AB 2017083</strain>
    </source>
</reference>